<protein>
    <submittedName>
        <fullName evidence="2">N-acetyltransferase</fullName>
    </submittedName>
</protein>
<dbReference type="GO" id="GO:0016747">
    <property type="term" value="F:acyltransferase activity, transferring groups other than amino-acyl groups"/>
    <property type="evidence" value="ECO:0007669"/>
    <property type="project" value="InterPro"/>
</dbReference>
<dbReference type="SUPFAM" id="SSF55729">
    <property type="entry name" value="Acyl-CoA N-acyltransferases (Nat)"/>
    <property type="match status" value="1"/>
</dbReference>
<evidence type="ECO:0000313" key="2">
    <source>
        <dbReference type="EMBL" id="GGZ14718.1"/>
    </source>
</evidence>
<name>A0A918PKY5_9SPHN</name>
<reference evidence="2" key="1">
    <citation type="journal article" date="2014" name="Int. J. Syst. Evol. Microbiol.">
        <title>Complete genome sequence of Corynebacterium casei LMG S-19264T (=DSM 44701T), isolated from a smear-ripened cheese.</title>
        <authorList>
            <consortium name="US DOE Joint Genome Institute (JGI-PGF)"/>
            <person name="Walter F."/>
            <person name="Albersmeier A."/>
            <person name="Kalinowski J."/>
            <person name="Ruckert C."/>
        </authorList>
    </citation>
    <scope>NUCLEOTIDE SEQUENCE</scope>
    <source>
        <strain evidence="2">KCTC 32255</strain>
    </source>
</reference>
<dbReference type="Pfam" id="PF13420">
    <property type="entry name" value="Acetyltransf_4"/>
    <property type="match status" value="1"/>
</dbReference>
<dbReference type="Gene3D" id="3.40.630.30">
    <property type="match status" value="1"/>
</dbReference>
<accession>A0A918PKY5</accession>
<keyword evidence="3" id="KW-1185">Reference proteome</keyword>
<dbReference type="RefSeq" id="WP_189622306.1">
    <property type="nucleotide sequence ID" value="NZ_BMZA01000019.1"/>
</dbReference>
<dbReference type="Proteomes" id="UP000648075">
    <property type="component" value="Unassembled WGS sequence"/>
</dbReference>
<sequence length="176" mass="19143">MSEEFSVREANVGDAAAVAEIYTPYVLDSTATFESDPPDVEEWGRRIAEAVERNYPFVIVEDGAARLVAFGFAQRYGPRIGYRYSVETTTFVHRDCLGRGIGTVVVGALVDACAARGYRQAFAVIAASEPASVVVHARAGYRPVGTLTAAGWKHGQWLDVFLMQRPLGQGNETLPE</sequence>
<dbReference type="InterPro" id="IPR016181">
    <property type="entry name" value="Acyl_CoA_acyltransferase"/>
</dbReference>
<gene>
    <name evidence="2" type="ORF">GCM10011614_32060</name>
</gene>
<evidence type="ECO:0000259" key="1">
    <source>
        <dbReference type="PROSITE" id="PS51186"/>
    </source>
</evidence>
<comment type="caution">
    <text evidence="2">The sequence shown here is derived from an EMBL/GenBank/DDBJ whole genome shotgun (WGS) entry which is preliminary data.</text>
</comment>
<dbReference type="EMBL" id="BMZA01000019">
    <property type="protein sequence ID" value="GGZ14718.1"/>
    <property type="molecule type" value="Genomic_DNA"/>
</dbReference>
<dbReference type="PROSITE" id="PS51186">
    <property type="entry name" value="GNAT"/>
    <property type="match status" value="1"/>
</dbReference>
<dbReference type="PANTHER" id="PTHR43072:SF8">
    <property type="entry name" value="ACYLTRANSFERASE FABY-RELATED"/>
    <property type="match status" value="1"/>
</dbReference>
<dbReference type="PANTHER" id="PTHR43072">
    <property type="entry name" value="N-ACETYLTRANSFERASE"/>
    <property type="match status" value="1"/>
</dbReference>
<proteinExistence type="predicted"/>
<reference evidence="2" key="2">
    <citation type="submission" date="2020-09" db="EMBL/GenBank/DDBJ databases">
        <authorList>
            <person name="Sun Q."/>
            <person name="Kim S."/>
        </authorList>
    </citation>
    <scope>NUCLEOTIDE SEQUENCE</scope>
    <source>
        <strain evidence="2">KCTC 32255</strain>
    </source>
</reference>
<dbReference type="AlphaFoldDB" id="A0A918PKY5"/>
<evidence type="ECO:0000313" key="3">
    <source>
        <dbReference type="Proteomes" id="UP000648075"/>
    </source>
</evidence>
<feature type="domain" description="N-acetyltransferase" evidence="1">
    <location>
        <begin position="5"/>
        <end position="168"/>
    </location>
</feature>
<dbReference type="InterPro" id="IPR000182">
    <property type="entry name" value="GNAT_dom"/>
</dbReference>
<organism evidence="2 3">
    <name type="scientific">Novosphingobium colocasiae</name>
    <dbReference type="NCBI Taxonomy" id="1256513"/>
    <lineage>
        <taxon>Bacteria</taxon>
        <taxon>Pseudomonadati</taxon>
        <taxon>Pseudomonadota</taxon>
        <taxon>Alphaproteobacteria</taxon>
        <taxon>Sphingomonadales</taxon>
        <taxon>Sphingomonadaceae</taxon>
        <taxon>Novosphingobium</taxon>
    </lineage>
</organism>